<comment type="similarity">
    <text evidence="1 2">Belongs to the OprB family.</text>
</comment>
<dbReference type="eggNOG" id="COG2960">
    <property type="taxonomic scope" value="Bacteria"/>
</dbReference>
<gene>
    <name evidence="5" type="ORF">KR51_00028850</name>
</gene>
<dbReference type="InterPro" id="IPR038673">
    <property type="entry name" value="OprB_sf"/>
</dbReference>
<reference evidence="5 6" key="1">
    <citation type="submission" date="2013-05" db="EMBL/GenBank/DDBJ databases">
        <title>Draft genome sequence of Rubidibacter lacunae KORDI 51-2.</title>
        <authorList>
            <person name="Choi D.H."/>
            <person name="Noh J.H."/>
            <person name="Kwon K.-K."/>
            <person name="Lee J.-H."/>
            <person name="Ryu J.-Y."/>
        </authorList>
    </citation>
    <scope>NUCLEOTIDE SEQUENCE [LARGE SCALE GENOMIC DNA]</scope>
    <source>
        <strain evidence="5 6">KORDI 51-2</strain>
    </source>
</reference>
<evidence type="ECO:0000256" key="2">
    <source>
        <dbReference type="RuleBase" id="RU363072"/>
    </source>
</evidence>
<comment type="caution">
    <text evidence="5">The sequence shown here is derived from an EMBL/GenBank/DDBJ whole genome shotgun (WGS) entry which is preliminary data.</text>
</comment>
<dbReference type="RefSeq" id="WP_022608440.1">
    <property type="nucleotide sequence ID" value="NZ_ASSJ01000074.1"/>
</dbReference>
<dbReference type="PANTHER" id="PTHR43308:SF1">
    <property type="entry name" value="OUTER MEMBRANE PROTEIN ALPHA"/>
    <property type="match status" value="1"/>
</dbReference>
<name>U5DGC0_9CHRO</name>
<dbReference type="PANTHER" id="PTHR43308">
    <property type="entry name" value="OUTER MEMBRANE PROTEIN ALPHA-RELATED"/>
    <property type="match status" value="1"/>
</dbReference>
<dbReference type="Proteomes" id="UP000016960">
    <property type="component" value="Unassembled WGS sequence"/>
</dbReference>
<evidence type="ECO:0000259" key="4">
    <source>
        <dbReference type="PROSITE" id="PS51272"/>
    </source>
</evidence>
<dbReference type="NCBIfam" id="NF033921">
    <property type="entry name" value="por_somb"/>
    <property type="match status" value="1"/>
</dbReference>
<dbReference type="EMBL" id="ASSJ01000074">
    <property type="protein sequence ID" value="ERN40626.1"/>
    <property type="molecule type" value="Genomic_DNA"/>
</dbReference>
<keyword evidence="2" id="KW-0732">Signal</keyword>
<evidence type="ECO:0000256" key="3">
    <source>
        <dbReference type="SAM" id="Coils"/>
    </source>
</evidence>
<organism evidence="5 6">
    <name type="scientific">Rubidibacter lacunae KORDI 51-2</name>
    <dbReference type="NCBI Taxonomy" id="582515"/>
    <lineage>
        <taxon>Bacteria</taxon>
        <taxon>Bacillati</taxon>
        <taxon>Cyanobacteriota</taxon>
        <taxon>Cyanophyceae</taxon>
        <taxon>Oscillatoriophycideae</taxon>
        <taxon>Chroococcales</taxon>
        <taxon>Aphanothecaceae</taxon>
        <taxon>Rubidibacter</taxon>
    </lineage>
</organism>
<dbReference type="InterPro" id="IPR051465">
    <property type="entry name" value="Cell_Envelope_Struct_Comp"/>
</dbReference>
<evidence type="ECO:0000256" key="1">
    <source>
        <dbReference type="ARBA" id="ARBA00008769"/>
    </source>
</evidence>
<protein>
    <submittedName>
        <fullName evidence="5">Carbohydrate-selective porin, OprB family/SLH domain protein</fullName>
    </submittedName>
</protein>
<evidence type="ECO:0000313" key="5">
    <source>
        <dbReference type="EMBL" id="ERN40626.1"/>
    </source>
</evidence>
<dbReference type="GO" id="GO:0015288">
    <property type="term" value="F:porin activity"/>
    <property type="evidence" value="ECO:0007669"/>
    <property type="project" value="InterPro"/>
</dbReference>
<dbReference type="PATRIC" id="fig|582515.4.peg.3237"/>
<dbReference type="Gene3D" id="2.40.160.180">
    <property type="entry name" value="Carbohydrate-selective porin OprB"/>
    <property type="match status" value="1"/>
</dbReference>
<dbReference type="InParanoid" id="U5DGC0"/>
<dbReference type="PROSITE" id="PS51272">
    <property type="entry name" value="SLH"/>
    <property type="match status" value="1"/>
</dbReference>
<feature type="coiled-coil region" evidence="3">
    <location>
        <begin position="132"/>
        <end position="159"/>
    </location>
</feature>
<dbReference type="Pfam" id="PF04966">
    <property type="entry name" value="OprB"/>
    <property type="match status" value="1"/>
</dbReference>
<feature type="chain" id="PRO_5004658914" evidence="2">
    <location>
        <begin position="29"/>
        <end position="552"/>
    </location>
</feature>
<keyword evidence="3" id="KW-0175">Coiled coil</keyword>
<proteinExistence type="inferred from homology"/>
<dbReference type="STRING" id="582515.KR51_00028850"/>
<accession>U5DGC0</accession>
<dbReference type="GO" id="GO:0016020">
    <property type="term" value="C:membrane"/>
    <property type="evidence" value="ECO:0007669"/>
    <property type="project" value="InterPro"/>
</dbReference>
<dbReference type="Pfam" id="PF00395">
    <property type="entry name" value="SLH"/>
    <property type="match status" value="1"/>
</dbReference>
<feature type="signal peptide" evidence="2">
    <location>
        <begin position="1"/>
        <end position="28"/>
    </location>
</feature>
<keyword evidence="6" id="KW-1185">Reference proteome</keyword>
<dbReference type="GO" id="GO:0008643">
    <property type="term" value="P:carbohydrate transport"/>
    <property type="evidence" value="ECO:0007669"/>
    <property type="project" value="InterPro"/>
</dbReference>
<evidence type="ECO:0000313" key="6">
    <source>
        <dbReference type="Proteomes" id="UP000016960"/>
    </source>
</evidence>
<dbReference type="InterPro" id="IPR007049">
    <property type="entry name" value="Carb-sel_porin_OprB"/>
</dbReference>
<sequence length="552" mass="59378">MSKAFWNIFKAAPAVVGASLLAANGAMASEAVAQSNSDVLDQINTYGQGGASVDQINSVFQLSDVSPGDWEFEALRSLVERYGCIVGYPDGTFRRNQALKRSEFAAGLNACLQQIERLIAAQTADFLRKEDLEALQRLMAEFEAELAALGTRVDGLEARVTFLEEHQFSTTTKLNGEVLFVLAEAFGDFADGSGDNADDTQATIGYRVRLNFDTSFTGTDRLRTRLEAREVDGTDAGDTGTDMTRLNLRGSTGDNNIELNLLAYRFPVGDNLTFHVAPVGYDIDDVFDPNNPLASSGGGALARFFDRNPLTLRSAAADVGFGANFDVNDDIRIDVGYWTDEGRDPDEGAGLFDGNYSAGVQGSVDLGSEDRATISLNYVRKYFGEGDTNISSSTGSELSTEPFGDAATTSDNFGLQFSFDASDRLIFGGFFGYGFVNNRQDDPFGSLTGGVPISDDDSAEVITGSANISYLDLFKEGSILSLAAGVPPKVINNDAGELEENDGTSILVEAAYRFPVNDNIELTPGAYVVINPEHNSDNDPIVVGVVRTRFRF</sequence>
<dbReference type="AlphaFoldDB" id="U5DGC0"/>
<dbReference type="OrthoDB" id="541604at2"/>
<feature type="domain" description="SLH" evidence="4">
    <location>
        <begin position="58"/>
        <end position="122"/>
    </location>
</feature>
<dbReference type="InterPro" id="IPR001119">
    <property type="entry name" value="SLH_dom"/>
</dbReference>
<dbReference type="InterPro" id="IPR047684">
    <property type="entry name" value="Por_som-like"/>
</dbReference>